<feature type="compositionally biased region" description="Low complexity" evidence="5">
    <location>
        <begin position="1"/>
        <end position="196"/>
    </location>
</feature>
<feature type="compositionally biased region" description="Polar residues" evidence="5">
    <location>
        <begin position="507"/>
        <end position="517"/>
    </location>
</feature>
<organism evidence="7 8">
    <name type="scientific">Gymnopilus dilepis</name>
    <dbReference type="NCBI Taxonomy" id="231916"/>
    <lineage>
        <taxon>Eukaryota</taxon>
        <taxon>Fungi</taxon>
        <taxon>Dikarya</taxon>
        <taxon>Basidiomycota</taxon>
        <taxon>Agaricomycotina</taxon>
        <taxon>Agaricomycetes</taxon>
        <taxon>Agaricomycetidae</taxon>
        <taxon>Agaricales</taxon>
        <taxon>Agaricineae</taxon>
        <taxon>Hymenogastraceae</taxon>
        <taxon>Gymnopilus</taxon>
    </lineage>
</organism>
<name>A0A409YRR7_9AGAR</name>
<evidence type="ECO:0008006" key="9">
    <source>
        <dbReference type="Google" id="ProtNLM"/>
    </source>
</evidence>
<protein>
    <recommendedName>
        <fullName evidence="9">REJ domain-containing protein</fullName>
    </recommendedName>
</protein>
<dbReference type="Proteomes" id="UP000284706">
    <property type="component" value="Unassembled WGS sequence"/>
</dbReference>
<dbReference type="PANTHER" id="PTHR15549:SF26">
    <property type="entry name" value="AXIAL BUDDING PATTERN PROTEIN 2-RELATED"/>
    <property type="match status" value="1"/>
</dbReference>
<dbReference type="EMBL" id="NHYE01000443">
    <property type="protein sequence ID" value="PPR05715.1"/>
    <property type="molecule type" value="Genomic_DNA"/>
</dbReference>
<feature type="transmembrane region" description="Helical" evidence="6">
    <location>
        <begin position="320"/>
        <end position="343"/>
    </location>
</feature>
<feature type="region of interest" description="Disordered" evidence="5">
    <location>
        <begin position="444"/>
        <end position="472"/>
    </location>
</feature>
<dbReference type="InParanoid" id="A0A409YRR7"/>
<evidence type="ECO:0000256" key="5">
    <source>
        <dbReference type="SAM" id="MobiDB-lite"/>
    </source>
</evidence>
<keyword evidence="3 6" id="KW-1133">Transmembrane helix</keyword>
<feature type="compositionally biased region" description="Basic and acidic residues" evidence="5">
    <location>
        <begin position="579"/>
        <end position="605"/>
    </location>
</feature>
<evidence type="ECO:0000256" key="1">
    <source>
        <dbReference type="ARBA" id="ARBA00004167"/>
    </source>
</evidence>
<feature type="compositionally biased region" description="Low complexity" evidence="5">
    <location>
        <begin position="214"/>
        <end position="236"/>
    </location>
</feature>
<dbReference type="InterPro" id="IPR051694">
    <property type="entry name" value="Immunoregulatory_rcpt-like"/>
</dbReference>
<sequence length="637" mass="64126">MSTSTSASSDSSFSQSSVSTSASASESSPTTSESSATTAEFSSTTSSESSATATSESSTIISSDSFSAISTSSTAPTTTGISSSSSFASMSSVSSSSSSSPTDSAVSATESTSASATDSSVSSSSSSAATSSSSSSTSMSSSSSDASLSSSTTSSSSASTSSSSSSSSTSDSSSSSSSSASSSPSSDSSSSTSQPTTSPPTTSPPTTTPPSTSPPTSSSPSPTPPDSSSALPSSTSQDPPARPVSTSTPLAASTFSSTVFVPTTDSHGSSTSTAPPFITSTAVSTDPDGVVTTVTKVIANPTLSPNDNSSRNAFFRNTGAVAGVFVLVGLAGASVILWIIFAVRRRRRTRRLEYDTAVNATLAAAGFHRTPLDDDDDPAAGSHSTRSRYASLEPDPFAGGGGHRSSSNLAMSSIPSAGRTSAYLDRTPDDEYNPYTDYIVPAGSRDGYVSGTPAPPSGYVTGPLRDRRSSTGMGMAEVGAGALGQTHHHHNSSGSYEPLLASYYASANAQGGNTTPPSDNPFAGGVSAGPSQPDAAATRYPPASNGSGKAEGSSQPTRPDEPLVQIDSASSVYSDDDKEDQRDDRLDPGMSRRLDYDAASTRDPKDEEDYSRPVLGVRNLPDSVSLLSTRDDEEGRS</sequence>
<keyword evidence="8" id="KW-1185">Reference proteome</keyword>
<feature type="region of interest" description="Disordered" evidence="5">
    <location>
        <begin position="368"/>
        <end position="412"/>
    </location>
</feature>
<dbReference type="GO" id="GO:0016020">
    <property type="term" value="C:membrane"/>
    <property type="evidence" value="ECO:0007669"/>
    <property type="project" value="UniProtKB-SubCell"/>
</dbReference>
<evidence type="ECO:0000256" key="3">
    <source>
        <dbReference type="ARBA" id="ARBA00022989"/>
    </source>
</evidence>
<dbReference type="STRING" id="231916.A0A409YRR7"/>
<feature type="compositionally biased region" description="Polar residues" evidence="5">
    <location>
        <begin position="544"/>
        <end position="557"/>
    </location>
</feature>
<feature type="region of interest" description="Disordered" evidence="5">
    <location>
        <begin position="507"/>
        <end position="637"/>
    </location>
</feature>
<gene>
    <name evidence="7" type="ORF">CVT26_008956</name>
</gene>
<evidence type="ECO:0000256" key="6">
    <source>
        <dbReference type="SAM" id="Phobius"/>
    </source>
</evidence>
<comment type="subcellular location">
    <subcellularLocation>
        <location evidence="1">Membrane</location>
        <topology evidence="1">Single-pass membrane protein</topology>
    </subcellularLocation>
</comment>
<dbReference type="PANTHER" id="PTHR15549">
    <property type="entry name" value="PAIRED IMMUNOGLOBULIN-LIKE TYPE 2 RECEPTOR"/>
    <property type="match status" value="1"/>
</dbReference>
<evidence type="ECO:0000313" key="8">
    <source>
        <dbReference type="Proteomes" id="UP000284706"/>
    </source>
</evidence>
<dbReference type="GO" id="GO:0071944">
    <property type="term" value="C:cell periphery"/>
    <property type="evidence" value="ECO:0007669"/>
    <property type="project" value="UniProtKB-ARBA"/>
</dbReference>
<proteinExistence type="predicted"/>
<evidence type="ECO:0000256" key="2">
    <source>
        <dbReference type="ARBA" id="ARBA00022692"/>
    </source>
</evidence>
<dbReference type="AlphaFoldDB" id="A0A409YRR7"/>
<reference evidence="7 8" key="1">
    <citation type="journal article" date="2018" name="Evol. Lett.">
        <title>Horizontal gene cluster transfer increased hallucinogenic mushroom diversity.</title>
        <authorList>
            <person name="Reynolds H.T."/>
            <person name="Vijayakumar V."/>
            <person name="Gluck-Thaler E."/>
            <person name="Korotkin H.B."/>
            <person name="Matheny P.B."/>
            <person name="Slot J.C."/>
        </authorList>
    </citation>
    <scope>NUCLEOTIDE SEQUENCE [LARGE SCALE GENOMIC DNA]</scope>
    <source>
        <strain evidence="7 8">SRW20</strain>
    </source>
</reference>
<keyword evidence="2 6" id="KW-0812">Transmembrane</keyword>
<evidence type="ECO:0000256" key="4">
    <source>
        <dbReference type="ARBA" id="ARBA00023136"/>
    </source>
</evidence>
<comment type="caution">
    <text evidence="7">The sequence shown here is derived from an EMBL/GenBank/DDBJ whole genome shotgun (WGS) entry which is preliminary data.</text>
</comment>
<accession>A0A409YRR7</accession>
<feature type="region of interest" description="Disordered" evidence="5">
    <location>
        <begin position="1"/>
        <end position="249"/>
    </location>
</feature>
<dbReference type="OrthoDB" id="3256702at2759"/>
<feature type="compositionally biased region" description="Pro residues" evidence="5">
    <location>
        <begin position="197"/>
        <end position="213"/>
    </location>
</feature>
<evidence type="ECO:0000313" key="7">
    <source>
        <dbReference type="EMBL" id="PPR05715.1"/>
    </source>
</evidence>
<keyword evidence="4 6" id="KW-0472">Membrane</keyword>